<dbReference type="AlphaFoldDB" id="A0A8H2VTC5"/>
<dbReference type="PANTHER" id="PTHR14187">
    <property type="entry name" value="ALPHA KINASE/ELONGATION FACTOR 2 KINASE"/>
    <property type="match status" value="1"/>
</dbReference>
<evidence type="ECO:0000313" key="3">
    <source>
        <dbReference type="EMBL" id="CAD6443798.1"/>
    </source>
</evidence>
<evidence type="ECO:0000313" key="4">
    <source>
        <dbReference type="Proteomes" id="UP000624404"/>
    </source>
</evidence>
<dbReference type="GO" id="GO:0005524">
    <property type="term" value="F:ATP binding"/>
    <property type="evidence" value="ECO:0007669"/>
    <property type="project" value="UniProtKB-KW"/>
</dbReference>
<comment type="caution">
    <text evidence="3">The sequence shown here is derived from an EMBL/GenBank/DDBJ whole genome shotgun (WGS) entry which is preliminary data.</text>
</comment>
<dbReference type="CDD" id="cd10170">
    <property type="entry name" value="ASKHA_NBD_HSP70"/>
    <property type="match status" value="1"/>
</dbReference>
<keyword evidence="1" id="KW-0547">Nucleotide-binding</keyword>
<dbReference type="Proteomes" id="UP000624404">
    <property type="component" value="Unassembled WGS sequence"/>
</dbReference>
<dbReference type="SUPFAM" id="SSF53067">
    <property type="entry name" value="Actin-like ATPase domain"/>
    <property type="match status" value="2"/>
</dbReference>
<organism evidence="3 4">
    <name type="scientific">Sclerotinia trifoliorum</name>
    <dbReference type="NCBI Taxonomy" id="28548"/>
    <lineage>
        <taxon>Eukaryota</taxon>
        <taxon>Fungi</taxon>
        <taxon>Dikarya</taxon>
        <taxon>Ascomycota</taxon>
        <taxon>Pezizomycotina</taxon>
        <taxon>Leotiomycetes</taxon>
        <taxon>Helotiales</taxon>
        <taxon>Sclerotiniaceae</taxon>
        <taxon>Sclerotinia</taxon>
    </lineage>
</organism>
<sequence>MSSLLFSGLRSKPLATGLPPRHKIIVAIDYGTTYSGVSYGPSNTQNSDIVMYKPWLSPYQQEIRKVPTRIAYEMENATIPTCRWGFEVEPKHISCSWTKLLLDKNAVMDEENDITSVGSIDEGMMHLPPHRNANQVCEDFLRKMYDAFAAHAKETLGVDTFKMTPLDCWVTLPAIWSDEAKEATLNAAKEAGFAKNPLDEIHTIAEPEAAGISTLKELAAPGTLNAVQSGDNIMICDCGGGTVDITTYTITSVVPKLKFKELCIGTGGKCGSTYIDRQLHAMLSERFGDAFKAVSYSRKGPGSKFMNAWELLKKGFGNDMENPRMLDLSPLYLNFPSSHLYDNDEHAIYLSQ</sequence>
<evidence type="ECO:0000256" key="1">
    <source>
        <dbReference type="ARBA" id="ARBA00022741"/>
    </source>
</evidence>
<dbReference type="Gene3D" id="3.30.420.40">
    <property type="match status" value="1"/>
</dbReference>
<name>A0A8H2VTC5_9HELO</name>
<reference evidence="3" key="1">
    <citation type="submission" date="2020-10" db="EMBL/GenBank/DDBJ databases">
        <authorList>
            <person name="Kusch S."/>
        </authorList>
    </citation>
    <scope>NUCLEOTIDE SEQUENCE</scope>
    <source>
        <strain evidence="3">SwB9</strain>
    </source>
</reference>
<dbReference type="InterPro" id="IPR043129">
    <property type="entry name" value="ATPase_NBD"/>
</dbReference>
<dbReference type="Pfam" id="PF00012">
    <property type="entry name" value="HSP70"/>
    <property type="match status" value="1"/>
</dbReference>
<keyword evidence="4" id="KW-1185">Reference proteome</keyword>
<dbReference type="EMBL" id="CAJHIA010000011">
    <property type="protein sequence ID" value="CAD6443798.1"/>
    <property type="molecule type" value="Genomic_DNA"/>
</dbReference>
<gene>
    <name evidence="3" type="ORF">SCLTRI_LOCUS3590</name>
</gene>
<proteinExistence type="predicted"/>
<dbReference type="OrthoDB" id="2963168at2759"/>
<protein>
    <submittedName>
        <fullName evidence="3">624210e6-67c0-4aa9-a834-c00eb6265fbf</fullName>
    </submittedName>
</protein>
<dbReference type="GO" id="GO:0140662">
    <property type="term" value="F:ATP-dependent protein folding chaperone"/>
    <property type="evidence" value="ECO:0007669"/>
    <property type="project" value="InterPro"/>
</dbReference>
<evidence type="ECO:0000256" key="2">
    <source>
        <dbReference type="ARBA" id="ARBA00022840"/>
    </source>
</evidence>
<dbReference type="PANTHER" id="PTHR14187:SF81">
    <property type="entry name" value="HSP70 FAMILY PROTEIN (AFU_ORTHOLOGUE AFUA_4G14040)"/>
    <property type="match status" value="1"/>
</dbReference>
<dbReference type="InterPro" id="IPR013126">
    <property type="entry name" value="Hsp_70_fam"/>
</dbReference>
<keyword evidence="2" id="KW-0067">ATP-binding</keyword>
<accession>A0A8H2VTC5</accession>